<dbReference type="RefSeq" id="WP_004904481.1">
    <property type="nucleotide sequence ID" value="NZ_BBTI01000016.1"/>
</dbReference>
<name>V2UG53_9GAMM</name>
<comment type="caution">
    <text evidence="1">The sequence shown here is derived from an EMBL/GenBank/DDBJ whole genome shotgun (WGS) entry which is preliminary data.</text>
</comment>
<keyword evidence="2" id="KW-1185">Reference proteome</keyword>
<dbReference type="HOGENOM" id="CLU_2067990_0_0_6"/>
<dbReference type="AlphaFoldDB" id="V2UG53"/>
<dbReference type="Pfam" id="PF02924">
    <property type="entry name" value="HDPD"/>
    <property type="match status" value="1"/>
</dbReference>
<accession>V2UG53</accession>
<protein>
    <recommendedName>
        <fullName evidence="3">Head decoration protein</fullName>
    </recommendedName>
</protein>
<evidence type="ECO:0000313" key="1">
    <source>
        <dbReference type="EMBL" id="ESK47496.1"/>
    </source>
</evidence>
<reference evidence="1 2" key="1">
    <citation type="submission" date="2013-10" db="EMBL/GenBank/DDBJ databases">
        <title>The Genome Sequence of Acinetobacter brisouii CIP 110357.</title>
        <authorList>
            <consortium name="The Broad Institute Genomics Platform"/>
            <consortium name="The Broad Institute Genome Sequencing Center for Infectious Disease"/>
            <person name="Cerqueira G."/>
            <person name="Feldgarden M."/>
            <person name="Courvalin P."/>
            <person name="Grillot-Courvalin C."/>
            <person name="Clermont D."/>
            <person name="Rocha E."/>
            <person name="Yoon E.-J."/>
            <person name="Nemec A."/>
            <person name="Young S.K."/>
            <person name="Zeng Q."/>
            <person name="Gargeya S."/>
            <person name="Fitzgerald M."/>
            <person name="Abouelleil A."/>
            <person name="Alvarado L."/>
            <person name="Berlin A.M."/>
            <person name="Chapman S.B."/>
            <person name="Gainer-Dewar J."/>
            <person name="Goldberg J."/>
            <person name="Gnerre S."/>
            <person name="Griggs A."/>
            <person name="Gujja S."/>
            <person name="Hansen M."/>
            <person name="Howarth C."/>
            <person name="Imamovic A."/>
            <person name="Ireland A."/>
            <person name="Larimer J."/>
            <person name="McCowan C."/>
            <person name="Murphy C."/>
            <person name="Pearson M."/>
            <person name="Poon T.W."/>
            <person name="Priest M."/>
            <person name="Roberts A."/>
            <person name="Saif S."/>
            <person name="Shea T."/>
            <person name="Sykes S."/>
            <person name="Wortman J."/>
            <person name="Nusbaum C."/>
            <person name="Birren B."/>
        </authorList>
    </citation>
    <scope>NUCLEOTIDE SEQUENCE [LARGE SCALE GENOMIC DNA]</scope>
    <source>
        <strain evidence="1 2">CIP 110357</strain>
    </source>
</reference>
<dbReference type="PATRIC" id="fig|1341683.3.peg.2939"/>
<gene>
    <name evidence="1" type="ORF">P255_02978</name>
</gene>
<dbReference type="OrthoDB" id="6713572at2"/>
<dbReference type="InterPro" id="IPR004195">
    <property type="entry name" value="Head_decoration_D"/>
</dbReference>
<sequence length="128" mass="13613">MVKSYVKKQVTSDWLAEELDGNHRPSRENVIIAVDQSLVDGQVVSYNSNKEIQAYSGAVSEVAAGIYTGKSVTTDSSNTANGVIVARIAKVVAENLVFKDGLTAGQEAAALDDLAKINITLVRLAYLA</sequence>
<organism evidence="1 2">
    <name type="scientific">Acinetobacter brisouii CIP 110357</name>
    <dbReference type="NCBI Taxonomy" id="1341683"/>
    <lineage>
        <taxon>Bacteria</taxon>
        <taxon>Pseudomonadati</taxon>
        <taxon>Pseudomonadota</taxon>
        <taxon>Gammaproteobacteria</taxon>
        <taxon>Moraxellales</taxon>
        <taxon>Moraxellaceae</taxon>
        <taxon>Acinetobacter</taxon>
    </lineage>
</organism>
<evidence type="ECO:0000313" key="2">
    <source>
        <dbReference type="Proteomes" id="UP000018418"/>
    </source>
</evidence>
<evidence type="ECO:0008006" key="3">
    <source>
        <dbReference type="Google" id="ProtNLM"/>
    </source>
</evidence>
<dbReference type="Proteomes" id="UP000018418">
    <property type="component" value="Unassembled WGS sequence"/>
</dbReference>
<proteinExistence type="predicted"/>
<dbReference type="EMBL" id="AYEU01000015">
    <property type="protein sequence ID" value="ESK47496.1"/>
    <property type="molecule type" value="Genomic_DNA"/>
</dbReference>